<comment type="caution">
    <text evidence="6">The sequence shown here is derived from an EMBL/GenBank/DDBJ whole genome shotgun (WGS) entry which is preliminary data.</text>
</comment>
<keyword evidence="7" id="KW-1185">Reference proteome</keyword>
<evidence type="ECO:0000256" key="1">
    <source>
        <dbReference type="ARBA" id="ARBA00023015"/>
    </source>
</evidence>
<dbReference type="GO" id="GO:0008270">
    <property type="term" value="F:zinc ion binding"/>
    <property type="evidence" value="ECO:0007669"/>
    <property type="project" value="InterPro"/>
</dbReference>
<keyword evidence="3" id="KW-0804">Transcription</keyword>
<organism evidence="6 7">
    <name type="scientific">Penicillium cosmopolitanum</name>
    <dbReference type="NCBI Taxonomy" id="1131564"/>
    <lineage>
        <taxon>Eukaryota</taxon>
        <taxon>Fungi</taxon>
        <taxon>Dikarya</taxon>
        <taxon>Ascomycota</taxon>
        <taxon>Pezizomycotina</taxon>
        <taxon>Eurotiomycetes</taxon>
        <taxon>Eurotiomycetidae</taxon>
        <taxon>Eurotiales</taxon>
        <taxon>Aspergillaceae</taxon>
        <taxon>Penicillium</taxon>
    </lineage>
</organism>
<dbReference type="AlphaFoldDB" id="A0A9W9RZX0"/>
<dbReference type="RefSeq" id="XP_056480721.1">
    <property type="nucleotide sequence ID" value="XM_056638732.1"/>
</dbReference>
<dbReference type="CDD" id="cd00067">
    <property type="entry name" value="GAL4"/>
    <property type="match status" value="1"/>
</dbReference>
<evidence type="ECO:0000256" key="3">
    <source>
        <dbReference type="ARBA" id="ARBA00023163"/>
    </source>
</evidence>
<dbReference type="Proteomes" id="UP001147747">
    <property type="component" value="Unassembled WGS sequence"/>
</dbReference>
<evidence type="ECO:0000259" key="5">
    <source>
        <dbReference type="PROSITE" id="PS50048"/>
    </source>
</evidence>
<evidence type="ECO:0000313" key="6">
    <source>
        <dbReference type="EMBL" id="KAJ5369483.1"/>
    </source>
</evidence>
<evidence type="ECO:0000256" key="2">
    <source>
        <dbReference type="ARBA" id="ARBA00023125"/>
    </source>
</evidence>
<dbReference type="SUPFAM" id="SSF57701">
    <property type="entry name" value="Zn2/Cys6 DNA-binding domain"/>
    <property type="match status" value="1"/>
</dbReference>
<dbReference type="GO" id="GO:0000981">
    <property type="term" value="F:DNA-binding transcription factor activity, RNA polymerase II-specific"/>
    <property type="evidence" value="ECO:0007669"/>
    <property type="project" value="InterPro"/>
</dbReference>
<dbReference type="InterPro" id="IPR021858">
    <property type="entry name" value="Fun_TF"/>
</dbReference>
<keyword evidence="1" id="KW-0805">Transcription regulation</keyword>
<sequence length="224" mass="24803">MELAPRRLTGGRRTIKCETCRDRKVKCDRQEPFCATCKKLGYTCQGYISSLVIVPFQPVWKSALPKGKELGESSTRASATRRAMPVSISTLAPDPILVSCEYFLLRLVGNRTHFQGSGIPSLLCAFLDRALPVGSMQHKCMKALTVSYYSTTALGPRGSFSGETMKTYSYALRAVQKAIDQGLTTGSDILMSIMCLCLYENIVVTEPRSWIEHYKGISRLVKGL</sequence>
<dbReference type="Pfam" id="PF00172">
    <property type="entry name" value="Zn_clus"/>
    <property type="match status" value="1"/>
</dbReference>
<dbReference type="EMBL" id="JAPZBU010000013">
    <property type="protein sequence ID" value="KAJ5369483.1"/>
    <property type="molecule type" value="Genomic_DNA"/>
</dbReference>
<reference evidence="6" key="2">
    <citation type="journal article" date="2023" name="IMA Fungus">
        <title>Comparative genomic study of the Penicillium genus elucidates a diverse pangenome and 15 lateral gene transfer events.</title>
        <authorList>
            <person name="Petersen C."/>
            <person name="Sorensen T."/>
            <person name="Nielsen M.R."/>
            <person name="Sondergaard T.E."/>
            <person name="Sorensen J.L."/>
            <person name="Fitzpatrick D.A."/>
            <person name="Frisvad J.C."/>
            <person name="Nielsen K.L."/>
        </authorList>
    </citation>
    <scope>NUCLEOTIDE SEQUENCE</scope>
    <source>
        <strain evidence="6">IBT 29677</strain>
    </source>
</reference>
<dbReference type="PROSITE" id="PS50048">
    <property type="entry name" value="ZN2_CY6_FUNGAL_2"/>
    <property type="match status" value="1"/>
</dbReference>
<proteinExistence type="predicted"/>
<dbReference type="InterPro" id="IPR053178">
    <property type="entry name" value="Osmoadaptation_assoc"/>
</dbReference>
<dbReference type="SMART" id="SM00066">
    <property type="entry name" value="GAL4"/>
    <property type="match status" value="1"/>
</dbReference>
<dbReference type="InterPro" id="IPR001138">
    <property type="entry name" value="Zn2Cys6_DnaBD"/>
</dbReference>
<dbReference type="OrthoDB" id="4296327at2759"/>
<accession>A0A9W9RZX0</accession>
<dbReference type="PANTHER" id="PTHR38111">
    <property type="entry name" value="ZN(2)-C6 FUNGAL-TYPE DOMAIN-CONTAINING PROTEIN-RELATED"/>
    <property type="match status" value="1"/>
</dbReference>
<dbReference type="Pfam" id="PF11951">
    <property type="entry name" value="Fungal_trans_2"/>
    <property type="match status" value="1"/>
</dbReference>
<dbReference type="GO" id="GO:0003677">
    <property type="term" value="F:DNA binding"/>
    <property type="evidence" value="ECO:0007669"/>
    <property type="project" value="UniProtKB-KW"/>
</dbReference>
<evidence type="ECO:0000256" key="4">
    <source>
        <dbReference type="ARBA" id="ARBA00023242"/>
    </source>
</evidence>
<dbReference type="InterPro" id="IPR036864">
    <property type="entry name" value="Zn2-C6_fun-type_DNA-bd_sf"/>
</dbReference>
<name>A0A9W9RZX0_9EURO</name>
<dbReference type="PANTHER" id="PTHR38111:SF9">
    <property type="entry name" value="ZN(2)-C6 FUNGAL-TYPE DOMAIN-CONTAINING PROTEIN"/>
    <property type="match status" value="1"/>
</dbReference>
<feature type="domain" description="Zn(2)-C6 fungal-type" evidence="5">
    <location>
        <begin position="16"/>
        <end position="44"/>
    </location>
</feature>
<protein>
    <recommendedName>
        <fullName evidence="5">Zn(2)-C6 fungal-type domain-containing protein</fullName>
    </recommendedName>
</protein>
<keyword evidence="2" id="KW-0238">DNA-binding</keyword>
<dbReference type="Gene3D" id="4.10.240.10">
    <property type="entry name" value="Zn(2)-C6 fungal-type DNA-binding domain"/>
    <property type="match status" value="1"/>
</dbReference>
<reference evidence="6" key="1">
    <citation type="submission" date="2022-12" db="EMBL/GenBank/DDBJ databases">
        <authorList>
            <person name="Petersen C."/>
        </authorList>
    </citation>
    <scope>NUCLEOTIDE SEQUENCE</scope>
    <source>
        <strain evidence="6">IBT 29677</strain>
    </source>
</reference>
<gene>
    <name evidence="6" type="ORF">N7509_014095</name>
</gene>
<evidence type="ECO:0000313" key="7">
    <source>
        <dbReference type="Proteomes" id="UP001147747"/>
    </source>
</evidence>
<dbReference type="GeneID" id="81377712"/>
<keyword evidence="4" id="KW-0539">Nucleus</keyword>